<evidence type="ECO:0000313" key="9">
    <source>
        <dbReference type="Proteomes" id="UP000593567"/>
    </source>
</evidence>
<dbReference type="Pfam" id="PF01094">
    <property type="entry name" value="ANF_receptor"/>
    <property type="match status" value="1"/>
</dbReference>
<dbReference type="PRINTS" id="PR00248">
    <property type="entry name" value="GPCRMGR"/>
</dbReference>
<keyword evidence="9" id="KW-1185">Reference proteome</keyword>
<dbReference type="GO" id="GO:0004930">
    <property type="term" value="F:G protein-coupled receptor activity"/>
    <property type="evidence" value="ECO:0007669"/>
    <property type="project" value="InterPro"/>
</dbReference>
<evidence type="ECO:0000259" key="7">
    <source>
        <dbReference type="Pfam" id="PF01094"/>
    </source>
</evidence>
<dbReference type="OrthoDB" id="425344at2759"/>
<protein>
    <recommendedName>
        <fullName evidence="7">Receptor ligand binding region domain-containing protein</fullName>
    </recommendedName>
</protein>
<keyword evidence="4" id="KW-0472">Membrane</keyword>
<keyword evidence="2" id="KW-0812">Transmembrane</keyword>
<evidence type="ECO:0000256" key="4">
    <source>
        <dbReference type="ARBA" id="ARBA00023136"/>
    </source>
</evidence>
<dbReference type="InterPro" id="IPR001828">
    <property type="entry name" value="ANF_lig-bd_rcpt"/>
</dbReference>
<evidence type="ECO:0000256" key="3">
    <source>
        <dbReference type="ARBA" id="ARBA00022989"/>
    </source>
</evidence>
<gene>
    <name evidence="8" type="ORF">EB796_015801</name>
</gene>
<dbReference type="InterPro" id="IPR050726">
    <property type="entry name" value="mGluR"/>
</dbReference>
<dbReference type="SUPFAM" id="SSF53822">
    <property type="entry name" value="Periplasmic binding protein-like I"/>
    <property type="match status" value="1"/>
</dbReference>
<proteinExistence type="predicted"/>
<evidence type="ECO:0000256" key="1">
    <source>
        <dbReference type="ARBA" id="ARBA00004141"/>
    </source>
</evidence>
<accession>A0A7J7JHS9</accession>
<keyword evidence="5" id="KW-0675">Receptor</keyword>
<dbReference type="GO" id="GO:0016020">
    <property type="term" value="C:membrane"/>
    <property type="evidence" value="ECO:0007669"/>
    <property type="project" value="UniProtKB-SubCell"/>
</dbReference>
<evidence type="ECO:0000256" key="2">
    <source>
        <dbReference type="ARBA" id="ARBA00022692"/>
    </source>
</evidence>
<dbReference type="PANTHER" id="PTHR24060">
    <property type="entry name" value="METABOTROPIC GLUTAMATE RECEPTOR"/>
    <property type="match status" value="1"/>
</dbReference>
<keyword evidence="3" id="KW-1133">Transmembrane helix</keyword>
<evidence type="ECO:0000256" key="6">
    <source>
        <dbReference type="ARBA" id="ARBA00023180"/>
    </source>
</evidence>
<dbReference type="InterPro" id="IPR028082">
    <property type="entry name" value="Peripla_BP_I"/>
</dbReference>
<organism evidence="8 9">
    <name type="scientific">Bugula neritina</name>
    <name type="common">Brown bryozoan</name>
    <name type="synonym">Sertularia neritina</name>
    <dbReference type="NCBI Taxonomy" id="10212"/>
    <lineage>
        <taxon>Eukaryota</taxon>
        <taxon>Metazoa</taxon>
        <taxon>Spiralia</taxon>
        <taxon>Lophotrochozoa</taxon>
        <taxon>Bryozoa</taxon>
        <taxon>Gymnolaemata</taxon>
        <taxon>Cheilostomatida</taxon>
        <taxon>Flustrina</taxon>
        <taxon>Buguloidea</taxon>
        <taxon>Bugulidae</taxon>
        <taxon>Bugula</taxon>
    </lineage>
</organism>
<evidence type="ECO:0000313" key="8">
    <source>
        <dbReference type="EMBL" id="KAF6025892.1"/>
    </source>
</evidence>
<feature type="domain" description="Receptor ligand binding region" evidence="7">
    <location>
        <begin position="70"/>
        <end position="330"/>
    </location>
</feature>
<dbReference type="EMBL" id="VXIV02002404">
    <property type="protein sequence ID" value="KAF6025892.1"/>
    <property type="molecule type" value="Genomic_DNA"/>
</dbReference>
<evidence type="ECO:0000256" key="5">
    <source>
        <dbReference type="ARBA" id="ARBA00023170"/>
    </source>
</evidence>
<dbReference type="InterPro" id="IPR000337">
    <property type="entry name" value="GPCR_3"/>
</dbReference>
<comment type="caution">
    <text evidence="8">The sequence shown here is derived from an EMBL/GenBank/DDBJ whole genome shotgun (WGS) entry which is preliminary data.</text>
</comment>
<comment type="subcellular location">
    <subcellularLocation>
        <location evidence="1">Membrane</location>
        <topology evidence="1">Multi-pass membrane protein</topology>
    </subcellularLocation>
</comment>
<dbReference type="AlphaFoldDB" id="A0A7J7JHS9"/>
<dbReference type="Gene3D" id="3.40.50.2300">
    <property type="match status" value="2"/>
</dbReference>
<sequence length="521" mass="58124">MVDSAAEMNTDMWCTSESCRVKCNQQLPVPDYIYLPGDFIVLVTMPVHDSFNEYPDLWSCQKFNAEASLRAEAATFARTRLNELFEDKGLNLGLLILDTCFNTALTQKLLTDVLNGTTDYCNEEQCLDRSKIIGLVGDYSSHISVTEQRLMIPANIIQISYGAATWQLDDKTEFTHFLRTHPSATRITAILIKLLNNLNSAGRTDINSVVLMNTDSLYGKTTAELVRSHLNKSNYCIIESFQLSYLGEETTGTYDSIWSTLQSYGERSFVIIYCGEGKVNKFQSHLLSIRASSLASNLWTTVVYEIKRACKVRGSFTSSTANICPTNESYIMEGSKVNVGMYALYTLKAMYALVYGFMNYADRECEGQSIKTCSKLLDRTLYSSQELKYNIGRVRIPQNDSSSETGGDAGLSPFDENLDGKSSYQVFSQQLIPGTSNYRYVLVYEFDSNNDISVPNDSDAPIFYKTDSSDSSEVIQDVLVSRSCDLHCASFCLGPEESNHSSTAEPTKDNQQTITIAICLG</sequence>
<name>A0A7J7JHS9_BUGNE</name>
<reference evidence="8" key="1">
    <citation type="submission" date="2020-06" db="EMBL/GenBank/DDBJ databases">
        <title>Draft genome of Bugula neritina, a colonial animal packing powerful symbionts and potential medicines.</title>
        <authorList>
            <person name="Rayko M."/>
        </authorList>
    </citation>
    <scope>NUCLEOTIDE SEQUENCE [LARGE SCALE GENOMIC DNA]</scope>
    <source>
        <strain evidence="8">Kwan_BN1</strain>
    </source>
</reference>
<dbReference type="Proteomes" id="UP000593567">
    <property type="component" value="Unassembled WGS sequence"/>
</dbReference>
<keyword evidence="6" id="KW-0325">Glycoprotein</keyword>